<name>A0A2U8WQD7_9HYPH</name>
<dbReference type="EMBL" id="CP029553">
    <property type="protein sequence ID" value="AWN48347.1"/>
    <property type="molecule type" value="Genomic_DNA"/>
</dbReference>
<evidence type="ECO:0000313" key="1">
    <source>
        <dbReference type="EMBL" id="AWN48347.1"/>
    </source>
</evidence>
<dbReference type="Proteomes" id="UP000245444">
    <property type="component" value="Chromosome"/>
</dbReference>
<dbReference type="OrthoDB" id="8002671at2"/>
<dbReference type="AlphaFoldDB" id="A0A2U8WQD7"/>
<evidence type="ECO:0000313" key="2">
    <source>
        <dbReference type="Proteomes" id="UP000245444"/>
    </source>
</evidence>
<proteinExistence type="predicted"/>
<dbReference type="RefSeq" id="WP_109960636.1">
    <property type="nucleotide sequence ID" value="NZ_CP029553.1"/>
</dbReference>
<accession>A0A2U8WQD7</accession>
<keyword evidence="2" id="KW-1185">Reference proteome</keyword>
<gene>
    <name evidence="1" type="ORF">DK419_19975</name>
</gene>
<organism evidence="1 2">
    <name type="scientific">Methylobacterium terrae</name>
    <dbReference type="NCBI Taxonomy" id="2202827"/>
    <lineage>
        <taxon>Bacteria</taxon>
        <taxon>Pseudomonadati</taxon>
        <taxon>Pseudomonadota</taxon>
        <taxon>Alphaproteobacteria</taxon>
        <taxon>Hyphomicrobiales</taxon>
        <taxon>Methylobacteriaceae</taxon>
        <taxon>Methylobacterium</taxon>
    </lineage>
</organism>
<sequence length="72" mass="7809">MTDRTRIDWSTPAQLVVWPGEPEAEDRPTVTLREAVAAAARVESGVVWIVLADGHILRPGRIAELRAALPPG</sequence>
<protein>
    <submittedName>
        <fullName evidence="1">Uncharacterized protein</fullName>
    </submittedName>
</protein>
<reference evidence="1 2" key="1">
    <citation type="submission" date="2018-05" db="EMBL/GenBank/DDBJ databases">
        <title>Complete Genome Sequence of Methylobacterium sp. 17Sr1-28.</title>
        <authorList>
            <person name="Srinivasan S."/>
        </authorList>
    </citation>
    <scope>NUCLEOTIDE SEQUENCE [LARGE SCALE GENOMIC DNA]</scope>
    <source>
        <strain evidence="1 2">17Sr1-28</strain>
    </source>
</reference>
<dbReference type="KEGG" id="mtea:DK419_19975"/>